<evidence type="ECO:0000313" key="3">
    <source>
        <dbReference type="Proteomes" id="UP000037035"/>
    </source>
</evidence>
<dbReference type="Proteomes" id="UP000037035">
    <property type="component" value="Unassembled WGS sequence"/>
</dbReference>
<gene>
    <name evidence="2" type="ORF">VP01_179g3</name>
</gene>
<accession>A0A0L6VEA9</accession>
<name>A0A0L6VEA9_9BASI</name>
<comment type="caution">
    <text evidence="2">The sequence shown here is derived from an EMBL/GenBank/DDBJ whole genome shotgun (WGS) entry which is preliminary data.</text>
</comment>
<protein>
    <submittedName>
        <fullName evidence="2">Uncharacterized protein</fullName>
    </submittedName>
</protein>
<dbReference type="VEuPathDB" id="FungiDB:VP01_179g3"/>
<dbReference type="AlphaFoldDB" id="A0A0L6VEA9"/>
<evidence type="ECO:0000313" key="2">
    <source>
        <dbReference type="EMBL" id="KNZ59121.1"/>
    </source>
</evidence>
<reference evidence="2 3" key="1">
    <citation type="submission" date="2015-08" db="EMBL/GenBank/DDBJ databases">
        <title>Next Generation Sequencing and Analysis of the Genome of Puccinia sorghi L Schw, the Causal Agent of Maize Common Rust.</title>
        <authorList>
            <person name="Rochi L."/>
            <person name="Burguener G."/>
            <person name="Darino M."/>
            <person name="Turjanski A."/>
            <person name="Kreff E."/>
            <person name="Dieguez M.J."/>
            <person name="Sacco F."/>
        </authorList>
    </citation>
    <scope>NUCLEOTIDE SEQUENCE [LARGE SCALE GENOMIC DNA]</scope>
    <source>
        <strain evidence="2 3">RO10H11247</strain>
    </source>
</reference>
<keyword evidence="3" id="KW-1185">Reference proteome</keyword>
<organism evidence="2 3">
    <name type="scientific">Puccinia sorghi</name>
    <dbReference type="NCBI Taxonomy" id="27349"/>
    <lineage>
        <taxon>Eukaryota</taxon>
        <taxon>Fungi</taxon>
        <taxon>Dikarya</taxon>
        <taxon>Basidiomycota</taxon>
        <taxon>Pucciniomycotina</taxon>
        <taxon>Pucciniomycetes</taxon>
        <taxon>Pucciniales</taxon>
        <taxon>Pucciniaceae</taxon>
        <taxon>Puccinia</taxon>
    </lineage>
</organism>
<feature type="region of interest" description="Disordered" evidence="1">
    <location>
        <begin position="348"/>
        <end position="368"/>
    </location>
</feature>
<dbReference type="EMBL" id="LAVV01006614">
    <property type="protein sequence ID" value="KNZ59121.1"/>
    <property type="molecule type" value="Genomic_DNA"/>
</dbReference>
<evidence type="ECO:0000256" key="1">
    <source>
        <dbReference type="SAM" id="MobiDB-lite"/>
    </source>
</evidence>
<proteinExistence type="predicted"/>
<sequence>MVTIADMSYDHYLLLLKCGVSKWLCPWLFLRHQNYSAGIDAPCQVSSLILLTPVTGAWMASTLINTKMGCGCIYLVESVSSGTFFRVFDMHPIQNEGQVIHNLTSLGHTYRPTITKVVCRSNSLTREQKVSLKVEEEQSISDPPHSWWLHLRGLEKPKEYLVFLLTGCSTSAITTGPTPEVEAEQVLHLPHATLLGHGSRNYPQPSLWCWVCKYNHLAQIIHNFIRNPPRVFFEPGSPKQPSTSTQSPLINISSTETPPTWTHEKECFFKPLLVLLASFLFPNWKIMNHITVMVDRQPRHNSSFNRHGRNHFSKNKLLSSTLILWIKVQDTSHSDLLLACNRSRPTMKQEEEFPMRPPICGKKNRLSR</sequence>